<evidence type="ECO:0000313" key="2">
    <source>
        <dbReference type="Proteomes" id="UP000015104"/>
    </source>
</evidence>
<evidence type="ECO:0000313" key="1">
    <source>
        <dbReference type="EnsemblMetazoa" id="tetur05g00560.1"/>
    </source>
</evidence>
<name>T1K3X3_TETUR</name>
<dbReference type="HOGENOM" id="CLU_2561223_0_0_1"/>
<dbReference type="PANTHER" id="PTHR36498">
    <property type="entry name" value="TATA-BINDING PROTEIN-ASSOCIATED FACTOR 172"/>
    <property type="match status" value="1"/>
</dbReference>
<dbReference type="EMBL" id="CAEY01001561">
    <property type="status" value="NOT_ANNOTATED_CDS"/>
    <property type="molecule type" value="Genomic_DNA"/>
</dbReference>
<dbReference type="STRING" id="32264.T1K3X3"/>
<dbReference type="Proteomes" id="UP000015104">
    <property type="component" value="Unassembled WGS sequence"/>
</dbReference>
<dbReference type="GO" id="GO:0003677">
    <property type="term" value="F:DNA binding"/>
    <property type="evidence" value="ECO:0007669"/>
    <property type="project" value="InterPro"/>
</dbReference>
<reference evidence="2" key="1">
    <citation type="submission" date="2011-08" db="EMBL/GenBank/DDBJ databases">
        <authorList>
            <person name="Rombauts S."/>
        </authorList>
    </citation>
    <scope>NUCLEOTIDE SEQUENCE</scope>
    <source>
        <strain evidence="2">London</strain>
    </source>
</reference>
<protein>
    <submittedName>
        <fullName evidence="1">Uncharacterized protein</fullName>
    </submittedName>
</protein>
<dbReference type="PANTHER" id="PTHR36498:SF1">
    <property type="entry name" value="TATA-BINDING PROTEIN-ASSOCIATED FACTOR 172"/>
    <property type="match status" value="1"/>
</dbReference>
<dbReference type="AlphaFoldDB" id="T1K3X3"/>
<dbReference type="eggNOG" id="KOG0392">
    <property type="taxonomic scope" value="Eukaryota"/>
</dbReference>
<dbReference type="GO" id="GO:0016887">
    <property type="term" value="F:ATP hydrolysis activity"/>
    <property type="evidence" value="ECO:0007669"/>
    <property type="project" value="InterPro"/>
</dbReference>
<sequence>MVSKLWQCAIRYSKPILQSRDAKSSSKEQESGVSAMESLHRQYLPIILRSMKVDVLKRIASQEDLTNTILFAMVDYTDFVKI</sequence>
<dbReference type="GO" id="GO:0017025">
    <property type="term" value="F:TBP-class protein binding"/>
    <property type="evidence" value="ECO:0007669"/>
    <property type="project" value="InterPro"/>
</dbReference>
<keyword evidence="2" id="KW-1185">Reference proteome</keyword>
<dbReference type="EnsemblMetazoa" id="tetur05g00560.1">
    <property type="protein sequence ID" value="tetur05g00560.1"/>
    <property type="gene ID" value="tetur05g00560"/>
</dbReference>
<accession>T1K3X3</accession>
<organism evidence="1 2">
    <name type="scientific">Tetranychus urticae</name>
    <name type="common">Two-spotted spider mite</name>
    <dbReference type="NCBI Taxonomy" id="32264"/>
    <lineage>
        <taxon>Eukaryota</taxon>
        <taxon>Metazoa</taxon>
        <taxon>Ecdysozoa</taxon>
        <taxon>Arthropoda</taxon>
        <taxon>Chelicerata</taxon>
        <taxon>Arachnida</taxon>
        <taxon>Acari</taxon>
        <taxon>Acariformes</taxon>
        <taxon>Trombidiformes</taxon>
        <taxon>Prostigmata</taxon>
        <taxon>Eleutherengona</taxon>
        <taxon>Raphignathae</taxon>
        <taxon>Tetranychoidea</taxon>
        <taxon>Tetranychidae</taxon>
        <taxon>Tetranychus</taxon>
    </lineage>
</organism>
<reference evidence="1" key="2">
    <citation type="submission" date="2015-06" db="UniProtKB">
        <authorList>
            <consortium name="EnsemblMetazoa"/>
        </authorList>
    </citation>
    <scope>IDENTIFICATION</scope>
</reference>
<proteinExistence type="predicted"/>
<dbReference type="InterPro" id="IPR044972">
    <property type="entry name" value="Mot1"/>
</dbReference>